<evidence type="ECO:0000313" key="3">
    <source>
        <dbReference type="EMBL" id="PEH42671.1"/>
    </source>
</evidence>
<evidence type="ECO:0000313" key="4">
    <source>
        <dbReference type="Proteomes" id="UP000220629"/>
    </source>
</evidence>
<dbReference type="EMBL" id="PDDY01000001">
    <property type="protein sequence ID" value="PEH42671.1"/>
    <property type="molecule type" value="Genomic_DNA"/>
</dbReference>
<feature type="domain" description="FAD dependent oxidoreductase" evidence="2">
    <location>
        <begin position="8"/>
        <end position="404"/>
    </location>
</feature>
<comment type="caution">
    <text evidence="3">The sequence shown here is derived from an EMBL/GenBank/DDBJ whole genome shotgun (WGS) entry which is preliminary data.</text>
</comment>
<dbReference type="GO" id="GO:0016491">
    <property type="term" value="F:oxidoreductase activity"/>
    <property type="evidence" value="ECO:0007669"/>
    <property type="project" value="UniProtKB-KW"/>
</dbReference>
<organism evidence="3 4">
    <name type="scientific">Burkholderia gladioli</name>
    <name type="common">Pseudomonas marginata</name>
    <name type="synonym">Phytomonas marginata</name>
    <dbReference type="NCBI Taxonomy" id="28095"/>
    <lineage>
        <taxon>Bacteria</taxon>
        <taxon>Pseudomonadati</taxon>
        <taxon>Pseudomonadota</taxon>
        <taxon>Betaproteobacteria</taxon>
        <taxon>Burkholderiales</taxon>
        <taxon>Burkholderiaceae</taxon>
        <taxon>Burkholderia</taxon>
    </lineage>
</organism>
<dbReference type="PANTHER" id="PTHR13847:SF289">
    <property type="entry name" value="GLYCINE OXIDASE"/>
    <property type="match status" value="1"/>
</dbReference>
<proteinExistence type="predicted"/>
<dbReference type="RefSeq" id="WP_098152511.1">
    <property type="nucleotide sequence ID" value="NZ_CADEQH010000021.1"/>
</dbReference>
<dbReference type="AlphaFoldDB" id="A0A2A7SGJ0"/>
<dbReference type="GO" id="GO:0005737">
    <property type="term" value="C:cytoplasm"/>
    <property type="evidence" value="ECO:0007669"/>
    <property type="project" value="TreeGrafter"/>
</dbReference>
<dbReference type="Gene3D" id="3.50.50.60">
    <property type="entry name" value="FAD/NAD(P)-binding domain"/>
    <property type="match status" value="2"/>
</dbReference>
<dbReference type="Pfam" id="PF01266">
    <property type="entry name" value="DAO"/>
    <property type="match status" value="1"/>
</dbReference>
<sequence length="423" mass="44838">MSASSLPVAVLGGGIIGSCAAAYLRRAGHEVLLIDRGDPREAASFGNAGCLNGSSIVPVAMPGVLRHVPHWLLDPEGPLVLRWRYLPRLLPWLARFAAAGTPERVAAQAGALRGLIAGSVEAYRALAAEAGLGELFEQRGHLVAYASEQGHAGDAYAMSLREANGIAVEEVPRAALRELEPDLAEGFLRARLIRETGHLSDPGAFVEGLKRDLLARGGRIVDAQVLGVIDNGARLTGIATSAGIFEVKGAVVALGAWSARLAARLGDRVMLDTERGYHLEVPQAAAGPRIPTLWSEAKIFSTPMAGRVRCAGTVEFAGLDAPPDWRRCTLLARQLRRMYPALGAAPEQAAGRAELRWMGRRPSTPDSLPVIGRAARFENAVYAFGHGHIGLTAGAPTGRLVAQLLSGERPSIDLAPFSAARWR</sequence>
<keyword evidence="1" id="KW-0560">Oxidoreductase</keyword>
<dbReference type="SUPFAM" id="SSF54373">
    <property type="entry name" value="FAD-linked reductases, C-terminal domain"/>
    <property type="match status" value="1"/>
</dbReference>
<dbReference type="Proteomes" id="UP000220629">
    <property type="component" value="Unassembled WGS sequence"/>
</dbReference>
<dbReference type="PANTHER" id="PTHR13847">
    <property type="entry name" value="SARCOSINE DEHYDROGENASE-RELATED"/>
    <property type="match status" value="1"/>
</dbReference>
<accession>A0A2A7SGJ0</accession>
<reference evidence="4" key="1">
    <citation type="submission" date="2017-09" db="EMBL/GenBank/DDBJ databases">
        <title>FDA dAtabase for Regulatory Grade micrObial Sequences (FDA-ARGOS): Supporting development and validation of Infectious Disease Dx tests.</title>
        <authorList>
            <person name="Minogue T."/>
            <person name="Wolcott M."/>
            <person name="Wasieloski L."/>
            <person name="Aguilar W."/>
            <person name="Moore D."/>
            <person name="Tallon L."/>
            <person name="Sadzewicz L."/>
            <person name="Ott S."/>
            <person name="Zhao X."/>
            <person name="Nagaraj S."/>
            <person name="Vavikolanu K."/>
            <person name="Aluvathingal J."/>
            <person name="Nadendla S."/>
            <person name="Sichtig H."/>
        </authorList>
    </citation>
    <scope>NUCLEOTIDE SEQUENCE [LARGE SCALE GENOMIC DNA]</scope>
    <source>
        <strain evidence="4">FDAARGOS_390</strain>
    </source>
</reference>
<gene>
    <name evidence="3" type="ORF">CRM94_11180</name>
</gene>
<name>A0A2A7SGJ0_BURGA</name>
<dbReference type="InterPro" id="IPR036188">
    <property type="entry name" value="FAD/NAD-bd_sf"/>
</dbReference>
<protein>
    <submittedName>
        <fullName evidence="3">FAD-dependent oxidoreductase</fullName>
    </submittedName>
</protein>
<dbReference type="InterPro" id="IPR006076">
    <property type="entry name" value="FAD-dep_OxRdtase"/>
</dbReference>
<evidence type="ECO:0000256" key="1">
    <source>
        <dbReference type="ARBA" id="ARBA00023002"/>
    </source>
</evidence>
<evidence type="ECO:0000259" key="2">
    <source>
        <dbReference type="Pfam" id="PF01266"/>
    </source>
</evidence>
<dbReference type="SUPFAM" id="SSF51905">
    <property type="entry name" value="FAD/NAD(P)-binding domain"/>
    <property type="match status" value="1"/>
</dbReference>
<dbReference type="Gene3D" id="3.30.9.10">
    <property type="entry name" value="D-Amino Acid Oxidase, subunit A, domain 2"/>
    <property type="match status" value="1"/>
</dbReference>